<keyword evidence="2 6" id="KW-0813">Transport</keyword>
<evidence type="ECO:0000259" key="7">
    <source>
        <dbReference type="Pfam" id="PF05285"/>
    </source>
</evidence>
<evidence type="ECO:0000259" key="9">
    <source>
        <dbReference type="Pfam" id="PF21638"/>
    </source>
</evidence>
<dbReference type="InterPro" id="IPR012977">
    <property type="entry name" value="SDA1_N"/>
</dbReference>
<sequence length="708" mass="82710">MVRRHNNQLPENLPQLQNLIKRDPISYHEEFCQQYQHFRNVIEIFELSPEQPHKVLDELTMFMAQIANCYPKELSNLPQTIINLLEKHNTILDSSVRLQFCRALILLRSKNLLTPTDLLELFFKLLRCQDKELRTFLQSHIINDIKNINVKHKNAKLNTVLQNFMFTMLKDANVKAAKMSVNIMIELYNKNVWNDAKTVNVIASGCFSQTVKVMVASLKFFLGKDPEENVADSSSEDEINPKEIMFSNKVNKKTRKRTKHLNKIKKLVVKTQKRKSSAPVFNFSALHLIHDPQGMAEKLFKQLETTTKRFEVRLMTLDVISRLVGVHNLFLFNFYPYIQRFIQPHQKEVIKILQFAAQASHELVPPDILEPIIRTIANNFITERNSADVMAIGLNATREICARCPLAMEEDLLKDLVAYKTYRERPVMMAARSLIQLFRAIRPELLHKKDRGKPTDAALEISEKKYAQVDAKDYVCGAEVLLKSGDKQVEIGSSSDNDDEEWVDIPQSDEEYIELHSEDDEVSEEKLELFVNKEEPNDNIIDNSNDNKNERKIVVAKRRSNEKDVRKELAQKISLHRILTDEDFKKIDAANIRKHIRKATKGEKRKFEEALKEPAELVKIGDIENVYKKKKHDKQTRIESVRKGQMDREKFGYKDGRVNSKCSRTNKEKRKTKNFQMIRLKERHKTKKSFKEKQVALRNYLVKQRRMK</sequence>
<keyword evidence="10" id="KW-1185">Reference proteome</keyword>
<reference evidence="11" key="1">
    <citation type="submission" date="2025-08" db="UniProtKB">
        <authorList>
            <consortium name="RefSeq"/>
        </authorList>
    </citation>
    <scope>IDENTIFICATION</scope>
    <source>
        <tissue evidence="11">Entire body</tissue>
    </source>
</reference>
<dbReference type="OrthoDB" id="2196187at2759"/>
<dbReference type="GO" id="GO:0042273">
    <property type="term" value="P:ribosomal large subunit biogenesis"/>
    <property type="evidence" value="ECO:0007669"/>
    <property type="project" value="UniProtKB-UniRule"/>
</dbReference>
<dbReference type="InterPro" id="IPR007949">
    <property type="entry name" value="SDA1_MD"/>
</dbReference>
<dbReference type="GO" id="GO:0015031">
    <property type="term" value="P:protein transport"/>
    <property type="evidence" value="ECO:0007669"/>
    <property type="project" value="UniProtKB-KW"/>
</dbReference>
<keyword evidence="4 6" id="KW-0653">Protein transport</keyword>
<evidence type="ECO:0000256" key="4">
    <source>
        <dbReference type="ARBA" id="ARBA00022927"/>
    </source>
</evidence>
<comment type="function">
    <text evidence="6">Required for 60S pre-ribosomal subunits export to the cytoplasm.</text>
</comment>
<dbReference type="Pfam" id="PF21638">
    <property type="entry name" value="SDA1_C"/>
    <property type="match status" value="1"/>
</dbReference>
<dbReference type="SUPFAM" id="SSF48371">
    <property type="entry name" value="ARM repeat"/>
    <property type="match status" value="1"/>
</dbReference>
<dbReference type="InterPro" id="IPR027312">
    <property type="entry name" value="Sda1"/>
</dbReference>
<feature type="domain" description="SDA1 N-terminal" evidence="8">
    <location>
        <begin position="62"/>
        <end position="423"/>
    </location>
</feature>
<evidence type="ECO:0000256" key="2">
    <source>
        <dbReference type="ARBA" id="ARBA00022448"/>
    </source>
</evidence>
<dbReference type="KEGG" id="apln:108743745"/>
<dbReference type="AlphaFoldDB" id="A0A7F5RBJ1"/>
<evidence type="ECO:0000313" key="11">
    <source>
        <dbReference type="RefSeq" id="XP_025833327.1"/>
    </source>
</evidence>
<name>A0A7F5RBJ1_AGRPL</name>
<dbReference type="FunCoup" id="A0A7F5RBJ1">
    <property type="interactions" value="1114"/>
</dbReference>
<dbReference type="GeneID" id="108743745"/>
<comment type="similarity">
    <text evidence="1 6">Belongs to the SDA1 family.</text>
</comment>
<dbReference type="RefSeq" id="XP_025833327.1">
    <property type="nucleotide sequence ID" value="XM_025977542.1"/>
</dbReference>
<organism evidence="10 11">
    <name type="scientific">Agrilus planipennis</name>
    <name type="common">Emerald ash borer</name>
    <name type="synonym">Agrilus marcopoli</name>
    <dbReference type="NCBI Taxonomy" id="224129"/>
    <lineage>
        <taxon>Eukaryota</taxon>
        <taxon>Metazoa</taxon>
        <taxon>Ecdysozoa</taxon>
        <taxon>Arthropoda</taxon>
        <taxon>Hexapoda</taxon>
        <taxon>Insecta</taxon>
        <taxon>Pterygota</taxon>
        <taxon>Neoptera</taxon>
        <taxon>Endopterygota</taxon>
        <taxon>Coleoptera</taxon>
        <taxon>Polyphaga</taxon>
        <taxon>Elateriformia</taxon>
        <taxon>Buprestoidea</taxon>
        <taxon>Buprestidae</taxon>
        <taxon>Agrilinae</taxon>
        <taxon>Agrilus</taxon>
    </lineage>
</organism>
<keyword evidence="3 6" id="KW-0690">Ribosome biogenesis</keyword>
<dbReference type="Pfam" id="PF08158">
    <property type="entry name" value="SDA1_HEAT"/>
    <property type="match status" value="1"/>
</dbReference>
<comment type="subcellular location">
    <subcellularLocation>
        <location evidence="6">Nucleus</location>
        <location evidence="6">Nucleolus</location>
    </subcellularLocation>
</comment>
<evidence type="ECO:0000256" key="3">
    <source>
        <dbReference type="ARBA" id="ARBA00022517"/>
    </source>
</evidence>
<protein>
    <recommendedName>
        <fullName evidence="6">Protein SDA1</fullName>
    </recommendedName>
</protein>
<evidence type="ECO:0000259" key="8">
    <source>
        <dbReference type="Pfam" id="PF08158"/>
    </source>
</evidence>
<evidence type="ECO:0000256" key="6">
    <source>
        <dbReference type="RuleBase" id="RU365057"/>
    </source>
</evidence>
<dbReference type="GO" id="GO:0000055">
    <property type="term" value="P:ribosomal large subunit export from nucleus"/>
    <property type="evidence" value="ECO:0007669"/>
    <property type="project" value="UniProtKB-UniRule"/>
</dbReference>
<proteinExistence type="inferred from homology"/>
<dbReference type="Pfam" id="PF05285">
    <property type="entry name" value="SDA1_dom"/>
    <property type="match status" value="1"/>
</dbReference>
<dbReference type="Proteomes" id="UP000192223">
    <property type="component" value="Unplaced"/>
</dbReference>
<dbReference type="InterPro" id="IPR048292">
    <property type="entry name" value="SDA1_C"/>
</dbReference>
<evidence type="ECO:0000313" key="10">
    <source>
        <dbReference type="Proteomes" id="UP000192223"/>
    </source>
</evidence>
<dbReference type="InParanoid" id="A0A7F5RBJ1"/>
<accession>A0A7F5RBJ1</accession>
<evidence type="ECO:0000256" key="1">
    <source>
        <dbReference type="ARBA" id="ARBA00005783"/>
    </source>
</evidence>
<dbReference type="GO" id="GO:0005730">
    <property type="term" value="C:nucleolus"/>
    <property type="evidence" value="ECO:0007669"/>
    <property type="project" value="UniProtKB-SubCell"/>
</dbReference>
<keyword evidence="5 6" id="KW-0539">Nucleus</keyword>
<dbReference type="PANTHER" id="PTHR12730:SF0">
    <property type="entry name" value="PROTEIN SDA1 HOMOLOG"/>
    <property type="match status" value="1"/>
</dbReference>
<dbReference type="InterPro" id="IPR016024">
    <property type="entry name" value="ARM-type_fold"/>
</dbReference>
<feature type="domain" description="SDA1 middle" evidence="7">
    <location>
        <begin position="502"/>
        <end position="644"/>
    </location>
</feature>
<evidence type="ECO:0000256" key="5">
    <source>
        <dbReference type="ARBA" id="ARBA00023242"/>
    </source>
</evidence>
<gene>
    <name evidence="11" type="primary">LOC108743745</name>
</gene>
<dbReference type="PANTHER" id="PTHR12730">
    <property type="entry name" value="HSDA/SDA1-RELATED"/>
    <property type="match status" value="1"/>
</dbReference>
<feature type="domain" description="SDA1 C-terminal" evidence="9">
    <location>
        <begin position="662"/>
        <end position="707"/>
    </location>
</feature>